<dbReference type="PANTHER" id="PTHR47026:SF2">
    <property type="entry name" value="FLAGELLAR ASSOCIATED PROTEIN"/>
    <property type="match status" value="1"/>
</dbReference>
<feature type="region of interest" description="Disordered" evidence="2">
    <location>
        <begin position="62"/>
        <end position="122"/>
    </location>
</feature>
<keyword evidence="1" id="KW-0175">Coiled coil</keyword>
<feature type="compositionally biased region" description="Acidic residues" evidence="2">
    <location>
        <begin position="570"/>
        <end position="582"/>
    </location>
</feature>
<feature type="compositionally biased region" description="Basic and acidic residues" evidence="2">
    <location>
        <begin position="525"/>
        <end position="535"/>
    </location>
</feature>
<name>V6T8T0_GIAIN</name>
<gene>
    <name evidence="3" type="ORF">DHA2_16367</name>
</gene>
<feature type="compositionally biased region" description="Polar residues" evidence="2">
    <location>
        <begin position="71"/>
        <end position="80"/>
    </location>
</feature>
<dbReference type="AlphaFoldDB" id="V6T8T0"/>
<accession>V6T8T0</accession>
<feature type="compositionally biased region" description="Polar residues" evidence="2">
    <location>
        <begin position="90"/>
        <end position="122"/>
    </location>
</feature>
<organism evidence="3 4">
    <name type="scientific">Giardia intestinalis</name>
    <name type="common">Giardia lamblia</name>
    <dbReference type="NCBI Taxonomy" id="5741"/>
    <lineage>
        <taxon>Eukaryota</taxon>
        <taxon>Metamonada</taxon>
        <taxon>Diplomonadida</taxon>
        <taxon>Hexamitidae</taxon>
        <taxon>Giardiinae</taxon>
        <taxon>Giardia</taxon>
    </lineage>
</organism>
<comment type="caution">
    <text evidence="3">The sequence shown here is derived from an EMBL/GenBank/DDBJ whole genome shotgun (WGS) entry which is preliminary data.</text>
</comment>
<dbReference type="Proteomes" id="UP000018320">
    <property type="component" value="Unassembled WGS sequence"/>
</dbReference>
<reference evidence="4" key="1">
    <citation type="submission" date="2012-02" db="EMBL/GenBank/DDBJ databases">
        <title>Genome sequencing of Giardia lamblia Genotypes A2 and B isolates (DH and GS) and comparative analysis with the genomes of Genotypes A1 and E (WB and Pig).</title>
        <authorList>
            <person name="Adam R."/>
            <person name="Dahlstrom E."/>
            <person name="Martens C."/>
            <person name="Bruno D."/>
            <person name="Barbian K."/>
            <person name="Porcella S.F."/>
            <person name="Nash T."/>
        </authorList>
    </citation>
    <scope>NUCLEOTIDE SEQUENCE</scope>
    <source>
        <strain evidence="4">DH</strain>
    </source>
</reference>
<evidence type="ECO:0000313" key="4">
    <source>
        <dbReference type="Proteomes" id="UP000018320"/>
    </source>
</evidence>
<dbReference type="VEuPathDB" id="GiardiaDB:GL50581_1463"/>
<evidence type="ECO:0000256" key="2">
    <source>
        <dbReference type="SAM" id="MobiDB-lite"/>
    </source>
</evidence>
<reference evidence="3 4" key="2">
    <citation type="journal article" date="2013" name="Genome Biol. Evol.">
        <title>Genome sequencing of Giardia lamblia genotypes A2 and B isolates (DH and GS) and comparative analysis with the genomes of genotypes A1 and E (WB and Pig).</title>
        <authorList>
            <person name="Adam R.D."/>
            <person name="Dahlstrom E.W."/>
            <person name="Martens C.A."/>
            <person name="Bruno D.P."/>
            <person name="Barbian K.D."/>
            <person name="Ricklefs S.M."/>
            <person name="Hernandez M.M."/>
            <person name="Narla N.P."/>
            <person name="Patel R.B."/>
            <person name="Porcella S.F."/>
            <person name="Nash T.E."/>
        </authorList>
    </citation>
    <scope>NUCLEOTIDE SEQUENCE [LARGE SCALE GENOMIC DNA]</scope>
    <source>
        <strain evidence="3 4">DH</strain>
    </source>
</reference>
<feature type="region of interest" description="Disordered" evidence="2">
    <location>
        <begin position="518"/>
        <end position="582"/>
    </location>
</feature>
<proteinExistence type="predicted"/>
<dbReference type="EMBL" id="AHGT01000090">
    <property type="protein sequence ID" value="ESU35288.1"/>
    <property type="molecule type" value="Genomic_DNA"/>
</dbReference>
<dbReference type="VEuPathDB" id="GiardiaDB:DHA2_16367"/>
<protein>
    <submittedName>
        <fullName evidence="3">Uncharacterized protein</fullName>
    </submittedName>
</protein>
<evidence type="ECO:0000256" key="1">
    <source>
        <dbReference type="SAM" id="Coils"/>
    </source>
</evidence>
<feature type="compositionally biased region" description="Basic and acidic residues" evidence="2">
    <location>
        <begin position="288"/>
        <end position="298"/>
    </location>
</feature>
<dbReference type="VEuPathDB" id="GiardiaDB:QR46_3213"/>
<evidence type="ECO:0000313" key="3">
    <source>
        <dbReference type="EMBL" id="ESU35288.1"/>
    </source>
</evidence>
<sequence length="582" mass="65836">MGSPHQENAWLLSTGRQSQCLSCDSGKIKLPQNSKNMPPKMYQNAANDVELARLVTPGFDTTKDQIESDANKYTIQSPGSSCELMRLRTPQENGAPRSQQSDGLQNKSYGNTTDGPGGITNISEITAKYDDESFAVEEAAPYVDEMDDQIFALHDKIRRMRQARADLEAAEEYIRADNIRLKLVSVFAEDKKLRIGRLKRKQELEVSVVEAQFEEERLELEEAYKTRRINFEAEVKNMRETLANKQKAELDEYTASLEKKHAEVHPKYSSKLLDMRYTQAQLLRAGRYKDATKKRGEADAQQQLEDEKRSLEAHQNIVRLRKKMQSRQVVETEILENKIKFGRKALNESYQLDKDKLTNRQTNIMHEIVLKHKHEMVKLKKAPNDSPFSLDETGQDIMATDKSGEALYSAQMANKTILTLDGESILKKYIADEYTVAAGTRTFVPTDTYRQTTIVADDTIAEPQQEGLPDNGDYFDEAETHVDDAAVADRTHNAELDLSGQEAQSLANMSEQDDHFDLAAEMNGDSDRDPQDQARSDSVPQDKVSSEKGGQLTADLDMQRLSTPKKAASDEEDNYDLDGWEE</sequence>
<feature type="region of interest" description="Disordered" evidence="2">
    <location>
        <begin position="288"/>
        <end position="308"/>
    </location>
</feature>
<feature type="coiled-coil region" evidence="1">
    <location>
        <begin position="201"/>
        <end position="263"/>
    </location>
</feature>
<dbReference type="VEuPathDB" id="GiardiaDB:GL50803_0016367"/>
<dbReference type="PANTHER" id="PTHR47026">
    <property type="entry name" value="PIGMENTOSA GTPASE REGULATOR-LIKE PROTEIN, PUTATIVE-RELATED"/>
    <property type="match status" value="1"/>
</dbReference>